<accession>A0A846HAM0</accession>
<reference evidence="1 2" key="1">
    <citation type="journal article" date="2015" name="Genome Announc.">
        <title>Draft Genome Sequence of Cyanobacterium Hassallia byssoidea Strain VB512170, Isolated from Monuments in India.</title>
        <authorList>
            <person name="Singh D."/>
            <person name="Chandrababunaidu M.M."/>
            <person name="Panda A."/>
            <person name="Sen D."/>
            <person name="Bhattacharyya S."/>
            <person name="Adhikary S.P."/>
            <person name="Tripathy S."/>
        </authorList>
    </citation>
    <scope>NUCLEOTIDE SEQUENCE [LARGE SCALE GENOMIC DNA]</scope>
    <source>
        <strain evidence="1 2">VB512170</strain>
    </source>
</reference>
<dbReference type="AlphaFoldDB" id="A0A846HAM0"/>
<keyword evidence="2" id="KW-1185">Reference proteome</keyword>
<organism evidence="1 2">
    <name type="scientific">Hassallia byssoidea VB512170</name>
    <dbReference type="NCBI Taxonomy" id="1304833"/>
    <lineage>
        <taxon>Bacteria</taxon>
        <taxon>Bacillati</taxon>
        <taxon>Cyanobacteriota</taxon>
        <taxon>Cyanophyceae</taxon>
        <taxon>Nostocales</taxon>
        <taxon>Tolypothrichaceae</taxon>
        <taxon>Hassallia</taxon>
    </lineage>
</organism>
<evidence type="ECO:0000313" key="2">
    <source>
        <dbReference type="Proteomes" id="UP000031549"/>
    </source>
</evidence>
<gene>
    <name evidence="1" type="ORF">PI95_017920</name>
</gene>
<dbReference type="InterPro" id="IPR007460">
    <property type="entry name" value="BrnT_toxin"/>
</dbReference>
<dbReference type="Gene3D" id="3.10.450.530">
    <property type="entry name" value="Ribonuclease toxin, BrnT, of type II toxin-antitoxin system"/>
    <property type="match status" value="1"/>
</dbReference>
<name>A0A846HAM0_9CYAN</name>
<sequence>MRFTWDENKRQSNLGKHGFDFVDASQVFEGATFTFEDDRYAYGEQRFITLGLLRGRVVVIAHTEIGDEIRVISMREGTKREQTIFFQSL</sequence>
<protein>
    <submittedName>
        <fullName evidence="1">BrnT family toxin</fullName>
    </submittedName>
</protein>
<dbReference type="Proteomes" id="UP000031549">
    <property type="component" value="Unassembled WGS sequence"/>
</dbReference>
<dbReference type="RefSeq" id="WP_039747490.1">
    <property type="nucleotide sequence ID" value="NZ_JTCM02000040.1"/>
</dbReference>
<evidence type="ECO:0000313" key="1">
    <source>
        <dbReference type="EMBL" id="NEU74386.1"/>
    </source>
</evidence>
<comment type="caution">
    <text evidence="1">The sequence shown here is derived from an EMBL/GenBank/DDBJ whole genome shotgun (WGS) entry which is preliminary data.</text>
</comment>
<dbReference type="EMBL" id="JTCM02000040">
    <property type="protein sequence ID" value="NEU74386.1"/>
    <property type="molecule type" value="Genomic_DNA"/>
</dbReference>
<dbReference type="Pfam" id="PF04365">
    <property type="entry name" value="BrnT_toxin"/>
    <property type="match status" value="1"/>
</dbReference>
<dbReference type="InterPro" id="IPR038573">
    <property type="entry name" value="BrnT_sf"/>
</dbReference>
<proteinExistence type="predicted"/>